<dbReference type="SUPFAM" id="SSF52266">
    <property type="entry name" value="SGNH hydrolase"/>
    <property type="match status" value="1"/>
</dbReference>
<dbReference type="GO" id="GO:0016788">
    <property type="term" value="F:hydrolase activity, acting on ester bonds"/>
    <property type="evidence" value="ECO:0007669"/>
    <property type="project" value="InterPro"/>
</dbReference>
<dbReference type="Pfam" id="PF00657">
    <property type="entry name" value="Lipase_GDSL"/>
    <property type="match status" value="1"/>
</dbReference>
<organism evidence="1 2">
    <name type="scientific">Brumimicrobium oceani</name>
    <dbReference type="NCBI Taxonomy" id="2100725"/>
    <lineage>
        <taxon>Bacteria</taxon>
        <taxon>Pseudomonadati</taxon>
        <taxon>Bacteroidota</taxon>
        <taxon>Flavobacteriia</taxon>
        <taxon>Flavobacteriales</taxon>
        <taxon>Crocinitomicaceae</taxon>
        <taxon>Brumimicrobium</taxon>
    </lineage>
</organism>
<comment type="caution">
    <text evidence="1">The sequence shown here is derived from an EMBL/GenBank/DDBJ whole genome shotgun (WGS) entry which is preliminary data.</text>
</comment>
<name>A0A2U2XH08_9FLAO</name>
<dbReference type="AlphaFoldDB" id="A0A2U2XH08"/>
<evidence type="ECO:0000313" key="2">
    <source>
        <dbReference type="Proteomes" id="UP000245370"/>
    </source>
</evidence>
<keyword evidence="2" id="KW-1185">Reference proteome</keyword>
<dbReference type="CDD" id="cd00229">
    <property type="entry name" value="SGNH_hydrolase"/>
    <property type="match status" value="1"/>
</dbReference>
<sequence length="240" mass="27762">MKIQKIVIVGNSVALRNRPHNSLTSKNYGQIIEEKLNKEKQDGIIQVKNLAFTRATMYDLHKVYPEIINNYGDLYIINIGSSDAATREIPRWFADFLFSNKRSLLVKALKAFHLYAIKPNMRFLVKLRGKRAWTSTKVFKQEYTKLLYSIQHNTNGKIICLGINQANDRVEKMIPGTQKNYNKYNSIIASICKEKEAIYVNLDDLKSEEHYPDGVHFSESGNKEVSERLLDIIHNQKLLK</sequence>
<dbReference type="EMBL" id="QFRJ01000001">
    <property type="protein sequence ID" value="PWH87001.1"/>
    <property type="molecule type" value="Genomic_DNA"/>
</dbReference>
<dbReference type="InterPro" id="IPR001087">
    <property type="entry name" value="GDSL"/>
</dbReference>
<protein>
    <recommendedName>
        <fullName evidence="3">SGNH hydrolase-type esterase domain-containing protein</fullName>
    </recommendedName>
</protein>
<dbReference type="Gene3D" id="3.40.50.1110">
    <property type="entry name" value="SGNH hydrolase"/>
    <property type="match status" value="1"/>
</dbReference>
<reference evidence="1 2" key="1">
    <citation type="submission" date="2018-05" db="EMBL/GenBank/DDBJ databases">
        <title>Brumimicrobium oceani sp. nov., isolated from coastal sediment.</title>
        <authorList>
            <person name="Kou Y."/>
        </authorList>
    </citation>
    <scope>NUCLEOTIDE SEQUENCE [LARGE SCALE GENOMIC DNA]</scope>
    <source>
        <strain evidence="1 2">C305</strain>
    </source>
</reference>
<dbReference type="OrthoDB" id="1466788at2"/>
<reference evidence="1 2" key="2">
    <citation type="submission" date="2018-05" db="EMBL/GenBank/DDBJ databases">
        <authorList>
            <person name="Lanie J.A."/>
            <person name="Ng W.-L."/>
            <person name="Kazmierczak K.M."/>
            <person name="Andrzejewski T.M."/>
            <person name="Davidsen T.M."/>
            <person name="Wayne K.J."/>
            <person name="Tettelin H."/>
            <person name="Glass J.I."/>
            <person name="Rusch D."/>
            <person name="Podicherti R."/>
            <person name="Tsui H.-C.T."/>
            <person name="Winkler M.E."/>
        </authorList>
    </citation>
    <scope>NUCLEOTIDE SEQUENCE [LARGE SCALE GENOMIC DNA]</scope>
    <source>
        <strain evidence="1 2">C305</strain>
    </source>
</reference>
<proteinExistence type="predicted"/>
<evidence type="ECO:0000313" key="1">
    <source>
        <dbReference type="EMBL" id="PWH87001.1"/>
    </source>
</evidence>
<dbReference type="InterPro" id="IPR036514">
    <property type="entry name" value="SGNH_hydro_sf"/>
</dbReference>
<dbReference type="RefSeq" id="WP_109358079.1">
    <property type="nucleotide sequence ID" value="NZ_QFRJ01000001.1"/>
</dbReference>
<gene>
    <name evidence="1" type="ORF">DIT68_01720</name>
</gene>
<dbReference type="Proteomes" id="UP000245370">
    <property type="component" value="Unassembled WGS sequence"/>
</dbReference>
<accession>A0A2U2XH08</accession>
<evidence type="ECO:0008006" key="3">
    <source>
        <dbReference type="Google" id="ProtNLM"/>
    </source>
</evidence>